<dbReference type="Proteomes" id="UP001233999">
    <property type="component" value="Unassembled WGS sequence"/>
</dbReference>
<keyword evidence="2" id="KW-1185">Reference proteome</keyword>
<evidence type="ECO:0000313" key="2">
    <source>
        <dbReference type="Proteomes" id="UP001233999"/>
    </source>
</evidence>
<protein>
    <submittedName>
        <fullName evidence="1">Uncharacterized protein</fullName>
    </submittedName>
</protein>
<accession>A0AAD7ZTC2</accession>
<reference evidence="1" key="2">
    <citation type="submission" date="2023-05" db="EMBL/GenBank/DDBJ databases">
        <authorList>
            <person name="Fouks B."/>
        </authorList>
    </citation>
    <scope>NUCLEOTIDE SEQUENCE</scope>
    <source>
        <strain evidence="1">Stay&amp;Tobe</strain>
        <tissue evidence="1">Testes</tissue>
    </source>
</reference>
<name>A0AAD7ZTC2_DIPPU</name>
<feature type="non-terminal residue" evidence="1">
    <location>
        <position position="1"/>
    </location>
</feature>
<sequence length="76" mass="8914">LIILFSSSVYFLFVFFSYFLFETSGNSDIIDLRDFLVGQGLRKTLVLKHYKAVTYVFEHPGLKLVSNQVMFNYFKT</sequence>
<gene>
    <name evidence="1" type="ORF">L9F63_020067</name>
</gene>
<dbReference type="EMBL" id="JASPKZ010007176">
    <property type="protein sequence ID" value="KAJ9586290.1"/>
    <property type="molecule type" value="Genomic_DNA"/>
</dbReference>
<evidence type="ECO:0000313" key="1">
    <source>
        <dbReference type="EMBL" id="KAJ9586290.1"/>
    </source>
</evidence>
<reference evidence="1" key="1">
    <citation type="journal article" date="2023" name="IScience">
        <title>Live-bearing cockroach genome reveals convergent evolutionary mechanisms linked to viviparity in insects and beyond.</title>
        <authorList>
            <person name="Fouks B."/>
            <person name="Harrison M.C."/>
            <person name="Mikhailova A.A."/>
            <person name="Marchal E."/>
            <person name="English S."/>
            <person name="Carruthers M."/>
            <person name="Jennings E.C."/>
            <person name="Chiamaka E.L."/>
            <person name="Frigard R.A."/>
            <person name="Pippel M."/>
            <person name="Attardo G.M."/>
            <person name="Benoit J.B."/>
            <person name="Bornberg-Bauer E."/>
            <person name="Tobe S.S."/>
        </authorList>
    </citation>
    <scope>NUCLEOTIDE SEQUENCE</scope>
    <source>
        <strain evidence="1">Stay&amp;Tobe</strain>
    </source>
</reference>
<proteinExistence type="predicted"/>
<comment type="caution">
    <text evidence="1">The sequence shown here is derived from an EMBL/GenBank/DDBJ whole genome shotgun (WGS) entry which is preliminary data.</text>
</comment>
<organism evidence="1 2">
    <name type="scientific">Diploptera punctata</name>
    <name type="common">Pacific beetle cockroach</name>
    <dbReference type="NCBI Taxonomy" id="6984"/>
    <lineage>
        <taxon>Eukaryota</taxon>
        <taxon>Metazoa</taxon>
        <taxon>Ecdysozoa</taxon>
        <taxon>Arthropoda</taxon>
        <taxon>Hexapoda</taxon>
        <taxon>Insecta</taxon>
        <taxon>Pterygota</taxon>
        <taxon>Neoptera</taxon>
        <taxon>Polyneoptera</taxon>
        <taxon>Dictyoptera</taxon>
        <taxon>Blattodea</taxon>
        <taxon>Blaberoidea</taxon>
        <taxon>Blaberidae</taxon>
        <taxon>Diplopterinae</taxon>
        <taxon>Diploptera</taxon>
    </lineage>
</organism>
<feature type="non-terminal residue" evidence="1">
    <location>
        <position position="76"/>
    </location>
</feature>
<dbReference type="AlphaFoldDB" id="A0AAD7ZTC2"/>